<dbReference type="AlphaFoldDB" id="A0A8C3E7K4"/>
<dbReference type="OrthoDB" id="443682at2759"/>
<feature type="compositionally biased region" description="Pro residues" evidence="1">
    <location>
        <begin position="117"/>
        <end position="128"/>
    </location>
</feature>
<dbReference type="SUPFAM" id="SSF144232">
    <property type="entry name" value="HIT/MYND zinc finger-like"/>
    <property type="match status" value="1"/>
</dbReference>
<organism evidence="2 3">
    <name type="scientific">Corvus moneduloides</name>
    <name type="common">New Caledonian crow</name>
    <dbReference type="NCBI Taxonomy" id="1196302"/>
    <lineage>
        <taxon>Eukaryota</taxon>
        <taxon>Metazoa</taxon>
        <taxon>Chordata</taxon>
        <taxon>Craniata</taxon>
        <taxon>Vertebrata</taxon>
        <taxon>Euteleostomi</taxon>
        <taxon>Archelosauria</taxon>
        <taxon>Archosauria</taxon>
        <taxon>Dinosauria</taxon>
        <taxon>Saurischia</taxon>
        <taxon>Theropoda</taxon>
        <taxon>Coelurosauria</taxon>
        <taxon>Aves</taxon>
        <taxon>Neognathae</taxon>
        <taxon>Neoaves</taxon>
        <taxon>Telluraves</taxon>
        <taxon>Australaves</taxon>
        <taxon>Passeriformes</taxon>
        <taxon>Corvoidea</taxon>
        <taxon>Corvidae</taxon>
        <taxon>Corvus</taxon>
    </lineage>
</organism>
<reference evidence="2" key="2">
    <citation type="submission" date="2025-08" db="UniProtKB">
        <authorList>
            <consortium name="Ensembl"/>
        </authorList>
    </citation>
    <scope>IDENTIFICATION</scope>
</reference>
<reference evidence="2" key="3">
    <citation type="submission" date="2025-09" db="UniProtKB">
        <authorList>
            <consortium name="Ensembl"/>
        </authorList>
    </citation>
    <scope>IDENTIFICATION</scope>
</reference>
<dbReference type="PROSITE" id="PS01360">
    <property type="entry name" value="ZF_MYND_1"/>
    <property type="match status" value="1"/>
</dbReference>
<dbReference type="InterPro" id="IPR007320">
    <property type="entry name" value="PDCD2_C"/>
</dbReference>
<dbReference type="OMA" id="HQVIRYS"/>
<dbReference type="RefSeq" id="XP_031958253.1">
    <property type="nucleotide sequence ID" value="XM_032102362.1"/>
</dbReference>
<dbReference type="Pfam" id="PF01753">
    <property type="entry name" value="zf-MYND"/>
    <property type="match status" value="1"/>
</dbReference>
<dbReference type="Proteomes" id="UP000694553">
    <property type="component" value="Unassembled WGS sequence"/>
</dbReference>
<feature type="region of interest" description="Disordered" evidence="1">
    <location>
        <begin position="209"/>
        <end position="233"/>
    </location>
</feature>
<accession>A0A8C3E7K4</accession>
<sequence>MAPGVELGFAADPGGAWRLRSAYFPSKVGGRPAWLGEAGLPGPAALRCGRCQQPCAFLLQLYAPLPGRPDAFHRTLFVFACRSPACYRLAGPCGPFRVFRNQLPRRNDTYPEEPPPEEPPPGPAPAPPRQLGSGAALCRVCGCLGPRCCGRCRRAAYCGPEHQALDWRRGHRRSCGQRAAGDDSADAIPEHNEFLFPEYEILIEPEEPEFPADSTDDEQGAVDTSKDTKEQEKLGAAGIADDALQSLDEETLEAMAKHETEEEKVFRMFKKQVAAEPEQIIRYCRGGEGPLWVSGENKPEEKDIPNCVCGAKRIFEFQIMPQLLNHLHVDSLGESIDWGTLVVYTCADNCGGGNEYLEEFIWKQDYSMGCTL</sequence>
<dbReference type="GO" id="GO:0005737">
    <property type="term" value="C:cytoplasm"/>
    <property type="evidence" value="ECO:0007669"/>
    <property type="project" value="InterPro"/>
</dbReference>
<evidence type="ECO:0000313" key="2">
    <source>
        <dbReference type="Ensembl" id="ENSCMUP00000017546.1"/>
    </source>
</evidence>
<dbReference type="PROSITE" id="PS50865">
    <property type="entry name" value="ZF_MYND_2"/>
    <property type="match status" value="1"/>
</dbReference>
<evidence type="ECO:0000313" key="3">
    <source>
        <dbReference type="Proteomes" id="UP000694553"/>
    </source>
</evidence>
<feature type="region of interest" description="Disordered" evidence="1">
    <location>
        <begin position="105"/>
        <end position="129"/>
    </location>
</feature>
<dbReference type="GeneID" id="116440963"/>
<dbReference type="Pfam" id="PF04194">
    <property type="entry name" value="PDCD2_C"/>
    <property type="match status" value="1"/>
</dbReference>
<dbReference type="CTD" id="5134"/>
<dbReference type="GO" id="GO:0005634">
    <property type="term" value="C:nucleus"/>
    <property type="evidence" value="ECO:0007669"/>
    <property type="project" value="TreeGrafter"/>
</dbReference>
<dbReference type="Ensembl" id="ENSCMUT00000018832.2">
    <property type="protein sequence ID" value="ENSCMUP00000017546.1"/>
    <property type="gene ID" value="ENSCMUG00000010852.2"/>
</dbReference>
<keyword evidence="3" id="KW-1185">Reference proteome</keyword>
<feature type="compositionally biased region" description="Basic and acidic residues" evidence="1">
    <location>
        <begin position="224"/>
        <end position="233"/>
    </location>
</feature>
<dbReference type="Gene3D" id="6.10.140.2220">
    <property type="match status" value="1"/>
</dbReference>
<name>A0A8C3E7K4_CORMO</name>
<feature type="compositionally biased region" description="Acidic residues" evidence="1">
    <location>
        <begin position="209"/>
        <end position="220"/>
    </location>
</feature>
<gene>
    <name evidence="2" type="primary">PDCD2</name>
</gene>
<reference evidence="3" key="1">
    <citation type="submission" date="2019-10" db="EMBL/GenBank/DDBJ databases">
        <title>Corvus moneduloides (New Caledonian crow) genome, bCorMon1, primary haplotype.</title>
        <authorList>
            <person name="Rutz C."/>
            <person name="Fungtammasan C."/>
            <person name="Mountcastle J."/>
            <person name="Formenti G."/>
            <person name="Chow W."/>
            <person name="Howe K."/>
            <person name="Steele M.P."/>
            <person name="Fernandes J."/>
            <person name="Gilbert M.T.P."/>
            <person name="Fedrigo O."/>
            <person name="Jarvis E.D."/>
            <person name="Gemmell N."/>
        </authorList>
    </citation>
    <scope>NUCLEOTIDE SEQUENCE [LARGE SCALE GENOMIC DNA]</scope>
</reference>
<protein>
    <submittedName>
        <fullName evidence="2">Programmed cell death 2</fullName>
    </submittedName>
</protein>
<proteinExistence type="predicted"/>
<dbReference type="PANTHER" id="PTHR12298:SF4">
    <property type="entry name" value="PROGRAMMED CELL DEATH PROTEIN 2"/>
    <property type="match status" value="1"/>
</dbReference>
<evidence type="ECO:0000256" key="1">
    <source>
        <dbReference type="SAM" id="MobiDB-lite"/>
    </source>
</evidence>
<dbReference type="PANTHER" id="PTHR12298">
    <property type="entry name" value="PCDC2 PROGRAMMED CELL DEATH PROTEIN 2 -RELATED"/>
    <property type="match status" value="1"/>
</dbReference>
<dbReference type="InterPro" id="IPR002893">
    <property type="entry name" value="Znf_MYND"/>
</dbReference>